<dbReference type="EMBL" id="MU858463">
    <property type="protein sequence ID" value="KAK4206239.1"/>
    <property type="molecule type" value="Genomic_DNA"/>
</dbReference>
<sequence length="269" mass="29691">MAASNPKKRSRADTLGNATVTAPQATGTERSGATSNSLGNPAQHSEADITQWLKSLDAETQQRLFTAAALRHPDVAASIKEKYDHKMAREAQKVIVFSQYSSDASYILNDKYSHLSGSKQYDKAFNAGSSIEKMLRAISYAVDEHHSFGTKYNALEAIRAIFDEVISAGDTLGSEVRKNVDSSWGEYLTGICELFDADDLDRLVVKMKEGELYLDFFAKTAKEAKGYCLDGLQMDEALDILLGGEDEEGDEDEDEDVQDEDEDDEDEDD</sequence>
<name>A0AAN6XST1_9PEZI</name>
<accession>A0AAN6XST1</accession>
<evidence type="ECO:0000313" key="3">
    <source>
        <dbReference type="Proteomes" id="UP001301769"/>
    </source>
</evidence>
<dbReference type="AlphaFoldDB" id="A0AAN6XST1"/>
<feature type="compositionally biased region" description="Polar residues" evidence="1">
    <location>
        <begin position="16"/>
        <end position="43"/>
    </location>
</feature>
<evidence type="ECO:0000256" key="1">
    <source>
        <dbReference type="SAM" id="MobiDB-lite"/>
    </source>
</evidence>
<proteinExistence type="predicted"/>
<feature type="region of interest" description="Disordered" evidence="1">
    <location>
        <begin position="240"/>
        <end position="269"/>
    </location>
</feature>
<comment type="caution">
    <text evidence="2">The sequence shown here is derived from an EMBL/GenBank/DDBJ whole genome shotgun (WGS) entry which is preliminary data.</text>
</comment>
<protein>
    <submittedName>
        <fullName evidence="2">Uncharacterized protein</fullName>
    </submittedName>
</protein>
<dbReference type="Proteomes" id="UP001301769">
    <property type="component" value="Unassembled WGS sequence"/>
</dbReference>
<evidence type="ECO:0000313" key="2">
    <source>
        <dbReference type="EMBL" id="KAK4206239.1"/>
    </source>
</evidence>
<gene>
    <name evidence="2" type="ORF">QBC37DRAFT_460370</name>
</gene>
<reference evidence="2" key="1">
    <citation type="journal article" date="2023" name="Mol. Phylogenet. Evol.">
        <title>Genome-scale phylogeny and comparative genomics of the fungal order Sordariales.</title>
        <authorList>
            <person name="Hensen N."/>
            <person name="Bonometti L."/>
            <person name="Westerberg I."/>
            <person name="Brannstrom I.O."/>
            <person name="Guillou S."/>
            <person name="Cros-Aarteil S."/>
            <person name="Calhoun S."/>
            <person name="Haridas S."/>
            <person name="Kuo A."/>
            <person name="Mondo S."/>
            <person name="Pangilinan J."/>
            <person name="Riley R."/>
            <person name="LaButti K."/>
            <person name="Andreopoulos B."/>
            <person name="Lipzen A."/>
            <person name="Chen C."/>
            <person name="Yan M."/>
            <person name="Daum C."/>
            <person name="Ng V."/>
            <person name="Clum A."/>
            <person name="Steindorff A."/>
            <person name="Ohm R.A."/>
            <person name="Martin F."/>
            <person name="Silar P."/>
            <person name="Natvig D.O."/>
            <person name="Lalanne C."/>
            <person name="Gautier V."/>
            <person name="Ament-Velasquez S.L."/>
            <person name="Kruys A."/>
            <person name="Hutchinson M.I."/>
            <person name="Powell A.J."/>
            <person name="Barry K."/>
            <person name="Miller A.N."/>
            <person name="Grigoriev I.V."/>
            <person name="Debuchy R."/>
            <person name="Gladieux P."/>
            <person name="Hiltunen Thoren M."/>
            <person name="Johannesson H."/>
        </authorList>
    </citation>
    <scope>NUCLEOTIDE SEQUENCE</scope>
    <source>
        <strain evidence="2">PSN293</strain>
    </source>
</reference>
<feature type="compositionally biased region" description="Acidic residues" evidence="1">
    <location>
        <begin position="244"/>
        <end position="269"/>
    </location>
</feature>
<organism evidence="2 3">
    <name type="scientific">Rhypophila decipiens</name>
    <dbReference type="NCBI Taxonomy" id="261697"/>
    <lineage>
        <taxon>Eukaryota</taxon>
        <taxon>Fungi</taxon>
        <taxon>Dikarya</taxon>
        <taxon>Ascomycota</taxon>
        <taxon>Pezizomycotina</taxon>
        <taxon>Sordariomycetes</taxon>
        <taxon>Sordariomycetidae</taxon>
        <taxon>Sordariales</taxon>
        <taxon>Naviculisporaceae</taxon>
        <taxon>Rhypophila</taxon>
    </lineage>
</organism>
<keyword evidence="3" id="KW-1185">Reference proteome</keyword>
<feature type="region of interest" description="Disordered" evidence="1">
    <location>
        <begin position="1"/>
        <end position="44"/>
    </location>
</feature>
<reference evidence="2" key="2">
    <citation type="submission" date="2023-05" db="EMBL/GenBank/DDBJ databases">
        <authorList>
            <consortium name="Lawrence Berkeley National Laboratory"/>
            <person name="Steindorff A."/>
            <person name="Hensen N."/>
            <person name="Bonometti L."/>
            <person name="Westerberg I."/>
            <person name="Brannstrom I.O."/>
            <person name="Guillou S."/>
            <person name="Cros-Aarteil S."/>
            <person name="Calhoun S."/>
            <person name="Haridas S."/>
            <person name="Kuo A."/>
            <person name="Mondo S."/>
            <person name="Pangilinan J."/>
            <person name="Riley R."/>
            <person name="Labutti K."/>
            <person name="Andreopoulos B."/>
            <person name="Lipzen A."/>
            <person name="Chen C."/>
            <person name="Yanf M."/>
            <person name="Daum C."/>
            <person name="Ng V."/>
            <person name="Clum A."/>
            <person name="Ohm R."/>
            <person name="Martin F."/>
            <person name="Silar P."/>
            <person name="Natvig D."/>
            <person name="Lalanne C."/>
            <person name="Gautier V."/>
            <person name="Ament-Velasquez S.L."/>
            <person name="Kruys A."/>
            <person name="Hutchinson M.I."/>
            <person name="Powell A.J."/>
            <person name="Barry K."/>
            <person name="Miller A.N."/>
            <person name="Grigoriev I.V."/>
            <person name="Debuchy R."/>
            <person name="Gladieux P."/>
            <person name="Thoren M.H."/>
            <person name="Johannesson H."/>
        </authorList>
    </citation>
    <scope>NUCLEOTIDE SEQUENCE</scope>
    <source>
        <strain evidence="2">PSN293</strain>
    </source>
</reference>
<feature type="compositionally biased region" description="Basic residues" evidence="1">
    <location>
        <begin position="1"/>
        <end position="10"/>
    </location>
</feature>